<keyword evidence="1" id="KW-0812">Transmembrane</keyword>
<evidence type="ECO:0000256" key="1">
    <source>
        <dbReference type="SAM" id="Phobius"/>
    </source>
</evidence>
<keyword evidence="1" id="KW-1133">Transmembrane helix</keyword>
<evidence type="ECO:0000313" key="3">
    <source>
        <dbReference type="Proteomes" id="UP000217790"/>
    </source>
</evidence>
<sequence length="61" mass="6705">MSSSMDPDSNTIPLVLTTLRSNESFFPSSHAWSVGLGGIILIAAQTVQFFMQFAQKRVTEL</sequence>
<dbReference type="EMBL" id="KZ293653">
    <property type="protein sequence ID" value="PBK94625.1"/>
    <property type="molecule type" value="Genomic_DNA"/>
</dbReference>
<feature type="transmembrane region" description="Helical" evidence="1">
    <location>
        <begin position="31"/>
        <end position="51"/>
    </location>
</feature>
<name>A0A2H3DHD0_ARMGA</name>
<accession>A0A2H3DHD0</accession>
<protein>
    <submittedName>
        <fullName evidence="2">Uncharacterized protein</fullName>
    </submittedName>
</protein>
<keyword evidence="1" id="KW-0472">Membrane</keyword>
<dbReference type="InParanoid" id="A0A2H3DHD0"/>
<reference evidence="3" key="1">
    <citation type="journal article" date="2017" name="Nat. Ecol. Evol.">
        <title>Genome expansion and lineage-specific genetic innovations in the forest pathogenic fungi Armillaria.</title>
        <authorList>
            <person name="Sipos G."/>
            <person name="Prasanna A.N."/>
            <person name="Walter M.C."/>
            <person name="O'Connor E."/>
            <person name="Balint B."/>
            <person name="Krizsan K."/>
            <person name="Kiss B."/>
            <person name="Hess J."/>
            <person name="Varga T."/>
            <person name="Slot J."/>
            <person name="Riley R."/>
            <person name="Boka B."/>
            <person name="Rigling D."/>
            <person name="Barry K."/>
            <person name="Lee J."/>
            <person name="Mihaltcheva S."/>
            <person name="LaButti K."/>
            <person name="Lipzen A."/>
            <person name="Waldron R."/>
            <person name="Moloney N.M."/>
            <person name="Sperisen C."/>
            <person name="Kredics L."/>
            <person name="Vagvoelgyi C."/>
            <person name="Patrignani A."/>
            <person name="Fitzpatrick D."/>
            <person name="Nagy I."/>
            <person name="Doyle S."/>
            <person name="Anderson J.B."/>
            <person name="Grigoriev I.V."/>
            <person name="Gueldener U."/>
            <person name="Muensterkoetter M."/>
            <person name="Nagy L.G."/>
        </authorList>
    </citation>
    <scope>NUCLEOTIDE SEQUENCE [LARGE SCALE GENOMIC DNA]</scope>
    <source>
        <strain evidence="3">Ar21-2</strain>
    </source>
</reference>
<gene>
    <name evidence="2" type="ORF">ARMGADRAFT_1011555</name>
</gene>
<dbReference type="AlphaFoldDB" id="A0A2H3DHD0"/>
<evidence type="ECO:0000313" key="2">
    <source>
        <dbReference type="EMBL" id="PBK94625.1"/>
    </source>
</evidence>
<keyword evidence="3" id="KW-1185">Reference proteome</keyword>
<organism evidence="2 3">
    <name type="scientific">Armillaria gallica</name>
    <name type="common">Bulbous honey fungus</name>
    <name type="synonym">Armillaria bulbosa</name>
    <dbReference type="NCBI Taxonomy" id="47427"/>
    <lineage>
        <taxon>Eukaryota</taxon>
        <taxon>Fungi</taxon>
        <taxon>Dikarya</taxon>
        <taxon>Basidiomycota</taxon>
        <taxon>Agaricomycotina</taxon>
        <taxon>Agaricomycetes</taxon>
        <taxon>Agaricomycetidae</taxon>
        <taxon>Agaricales</taxon>
        <taxon>Marasmiineae</taxon>
        <taxon>Physalacriaceae</taxon>
        <taxon>Armillaria</taxon>
    </lineage>
</organism>
<proteinExistence type="predicted"/>
<dbReference type="Proteomes" id="UP000217790">
    <property type="component" value="Unassembled WGS sequence"/>
</dbReference>